<evidence type="ECO:0000313" key="1">
    <source>
        <dbReference type="EMBL" id="PRH38575.1"/>
    </source>
</evidence>
<dbReference type="PANTHER" id="PTHR13696:SF52">
    <property type="entry name" value="PARA FAMILY PROTEIN CT_582"/>
    <property type="match status" value="1"/>
</dbReference>
<dbReference type="EMBL" id="PVHK01000236">
    <property type="protein sequence ID" value="PRH38575.1"/>
    <property type="molecule type" value="Genomic_DNA"/>
</dbReference>
<organism evidence="1 2">
    <name type="scientific">Burkholderia vietnamiensis</name>
    <dbReference type="NCBI Taxonomy" id="60552"/>
    <lineage>
        <taxon>Bacteria</taxon>
        <taxon>Pseudomonadati</taxon>
        <taxon>Pseudomonadota</taxon>
        <taxon>Betaproteobacteria</taxon>
        <taxon>Burkholderiales</taxon>
        <taxon>Burkholderiaceae</taxon>
        <taxon>Burkholderia</taxon>
        <taxon>Burkholderia cepacia complex</taxon>
    </lineage>
</organism>
<protein>
    <submittedName>
        <fullName evidence="1">Cellulose synthase operon protein YhjQ</fullName>
    </submittedName>
</protein>
<dbReference type="SUPFAM" id="SSF52540">
    <property type="entry name" value="P-loop containing nucleoside triphosphate hydrolases"/>
    <property type="match status" value="1"/>
</dbReference>
<dbReference type="RefSeq" id="WP_014722844.1">
    <property type="nucleotide sequence ID" value="NZ_CADFEA010000004.1"/>
</dbReference>
<dbReference type="PANTHER" id="PTHR13696">
    <property type="entry name" value="P-LOOP CONTAINING NUCLEOSIDE TRIPHOSPHATE HYDROLASE"/>
    <property type="match status" value="1"/>
</dbReference>
<dbReference type="InterPro" id="IPR017746">
    <property type="entry name" value="Cellulose_synthase_operon_BcsQ"/>
</dbReference>
<proteinExistence type="predicted"/>
<sequence length="268" mass="27791">MKTIAITSTTGGAGRTTLTGALAVLLARRGRPVVAVEFDVQNLMGATLGLDTPAARGLAHGLLARADAAAPWHAQTYRNADGVLFVPYGQIDAADAAACDARLAADPAWLSRALDEIALPAHGVVLVDTARYPSPQAEQAIRRADLTLVVVPPEPAACASVAARIDALRAGGGELHIVVNRLNPARDMQRDAIAMLRAVVGQSAVLEQRIHIDAAVPEAFARGSWIFDDAPHSQASHDLNGVANWVDAWLATAATATTSAAGRAGASR</sequence>
<evidence type="ECO:0000313" key="2">
    <source>
        <dbReference type="Proteomes" id="UP000237632"/>
    </source>
</evidence>
<dbReference type="InterPro" id="IPR027417">
    <property type="entry name" value="P-loop_NTPase"/>
</dbReference>
<name>A0AA44XX29_BURVI</name>
<dbReference type="NCBIfam" id="TIGR03371">
    <property type="entry name" value="cellulose_yhjQ"/>
    <property type="match status" value="1"/>
</dbReference>
<dbReference type="Gene3D" id="3.40.50.300">
    <property type="entry name" value="P-loop containing nucleotide triphosphate hydrolases"/>
    <property type="match status" value="1"/>
</dbReference>
<accession>A0AA44XX29</accession>
<gene>
    <name evidence="1" type="primary">yhjQ</name>
    <name evidence="1" type="ORF">C6T65_31115</name>
</gene>
<dbReference type="Proteomes" id="UP000237632">
    <property type="component" value="Unassembled WGS sequence"/>
</dbReference>
<dbReference type="AlphaFoldDB" id="A0AA44XX29"/>
<dbReference type="Pfam" id="PF06564">
    <property type="entry name" value="CBP_BcsQ"/>
    <property type="match status" value="1"/>
</dbReference>
<reference evidence="1 2" key="1">
    <citation type="submission" date="2018-03" db="EMBL/GenBank/DDBJ databases">
        <authorList>
            <person name="Nguyen K."/>
            <person name="Fouts D."/>
            <person name="Sutton G."/>
        </authorList>
    </citation>
    <scope>NUCLEOTIDE SEQUENCE [LARGE SCALE GENOMIC DNA]</scope>
    <source>
        <strain evidence="1 2">AU3578</strain>
    </source>
</reference>
<dbReference type="InterPro" id="IPR050678">
    <property type="entry name" value="DNA_Partitioning_ATPase"/>
</dbReference>
<comment type="caution">
    <text evidence="1">The sequence shown here is derived from an EMBL/GenBank/DDBJ whole genome shotgun (WGS) entry which is preliminary data.</text>
</comment>